<keyword evidence="4 9" id="KW-0560">Oxidoreductase</keyword>
<keyword evidence="3 7" id="KW-0288">FMN</keyword>
<feature type="binding site" evidence="7">
    <location>
        <begin position="333"/>
        <end position="334"/>
    </location>
    <ligand>
        <name>FMN</name>
        <dbReference type="ChEBI" id="CHEBI:58210"/>
    </ligand>
</feature>
<dbReference type="EC" id="1.1.2.3" evidence="9"/>
<dbReference type="Pfam" id="PF01070">
    <property type="entry name" value="FMN_dh"/>
    <property type="match status" value="1"/>
</dbReference>
<comment type="cofactor">
    <cofactor evidence="1">
        <name>FMN</name>
        <dbReference type="ChEBI" id="CHEBI:58210"/>
    </cofactor>
</comment>
<proteinExistence type="inferred from homology"/>
<evidence type="ECO:0000313" key="9">
    <source>
        <dbReference type="EMBL" id="KGM86980.1"/>
    </source>
</evidence>
<evidence type="ECO:0000313" key="10">
    <source>
        <dbReference type="Proteomes" id="UP000030021"/>
    </source>
</evidence>
<feature type="binding site" evidence="7">
    <location>
        <begin position="84"/>
        <end position="86"/>
    </location>
    <ligand>
        <name>FMN</name>
        <dbReference type="ChEBI" id="CHEBI:58210"/>
    </ligand>
</feature>
<dbReference type="GO" id="GO:0004459">
    <property type="term" value="F:L-lactate dehydrogenase (NAD+) activity"/>
    <property type="evidence" value="ECO:0007669"/>
    <property type="project" value="TreeGrafter"/>
</dbReference>
<dbReference type="OrthoDB" id="9770452at2"/>
<dbReference type="AlphaFoldDB" id="A0A0A0HIM0"/>
<feature type="binding site" evidence="7">
    <location>
        <position position="279"/>
    </location>
    <ligand>
        <name>FMN</name>
        <dbReference type="ChEBI" id="CHEBI:58210"/>
    </ligand>
</feature>
<dbReference type="STRING" id="215743.ROSMUCSMR3_00822"/>
<evidence type="ECO:0000256" key="2">
    <source>
        <dbReference type="ARBA" id="ARBA00022630"/>
    </source>
</evidence>
<accession>A0A0A0HIM0</accession>
<evidence type="ECO:0000256" key="6">
    <source>
        <dbReference type="PIRSR" id="PIRSR000138-1"/>
    </source>
</evidence>
<feature type="binding site" evidence="7">
    <location>
        <position position="113"/>
    </location>
    <ligand>
        <name>FMN</name>
        <dbReference type="ChEBI" id="CHEBI:58210"/>
    </ligand>
</feature>
<sequence>MRAMTLHATYPALSDLRARAARRIPHFVWEYLDSATGTEATKARNRLMLDQVRLSPSILHGEFTADITAPLFGQTHALPVGIAPVGMSGLIWPDAERLLARAATQVGIPYGLSTVASQTPEVVGPHLNGNGWFQMYPPRDTGIRMDMLNRARNAGFSVLVLTVDVPVGSRRERQVRSGLTQPPKLTPRLLAQVARCPAWALGTARLGMPRMRLIDDYAGQTKGLPSNKHAGYLLRTSPDWDYLRWLRDAWDGPLVVKGVLRADDATALEKEGVDAIWISNHAGRQFDAAPATIEALPQVRAATTLPVIMDGGIEGGLDVLRAIALGADFVMLGRGWHYALGALGESGPAHLADILAEDLRANMGQLGTHTLWDVRARLIPSG</sequence>
<feature type="binding site" evidence="7">
    <location>
        <position position="134"/>
    </location>
    <ligand>
        <name>FMN</name>
        <dbReference type="ChEBI" id="CHEBI:58210"/>
    </ligand>
</feature>
<dbReference type="GO" id="GO:0009060">
    <property type="term" value="P:aerobic respiration"/>
    <property type="evidence" value="ECO:0007669"/>
    <property type="project" value="TreeGrafter"/>
</dbReference>
<name>A0A0A0HIM0_9RHOB</name>
<dbReference type="EMBL" id="AONH01000016">
    <property type="protein sequence ID" value="KGM86980.1"/>
    <property type="molecule type" value="Genomic_DNA"/>
</dbReference>
<dbReference type="InterPro" id="IPR037396">
    <property type="entry name" value="FMN_HAD"/>
</dbReference>
<feature type="domain" description="FMN hydroxy acid dehydrogenase" evidence="8">
    <location>
        <begin position="5"/>
        <end position="382"/>
    </location>
</feature>
<dbReference type="GO" id="GO:0005886">
    <property type="term" value="C:plasma membrane"/>
    <property type="evidence" value="ECO:0007669"/>
    <property type="project" value="TreeGrafter"/>
</dbReference>
<keyword evidence="2 7" id="KW-0285">Flavoprotein</keyword>
<dbReference type="Gene3D" id="3.20.20.70">
    <property type="entry name" value="Aldolase class I"/>
    <property type="match status" value="1"/>
</dbReference>
<dbReference type="PROSITE" id="PS51349">
    <property type="entry name" value="FMN_HYDROXY_ACID_DH_2"/>
    <property type="match status" value="1"/>
</dbReference>
<comment type="caution">
    <text evidence="9">The sequence shown here is derived from an EMBL/GenBank/DDBJ whole genome shotgun (WGS) entry which is preliminary data.</text>
</comment>
<feature type="binding site" evidence="7">
    <location>
        <position position="281"/>
    </location>
    <ligand>
        <name>glyoxylate</name>
        <dbReference type="ChEBI" id="CHEBI:36655"/>
    </ligand>
</feature>
<protein>
    <submittedName>
        <fullName evidence="9">L-lactate dehydrogenase (FMN-dependent)</fullName>
        <ecNumber evidence="9">1.1.2.3</ecNumber>
    </submittedName>
</protein>
<evidence type="ECO:0000256" key="5">
    <source>
        <dbReference type="ARBA" id="ARBA00024042"/>
    </source>
</evidence>
<dbReference type="PANTHER" id="PTHR10578:SF107">
    <property type="entry name" value="2-HYDROXYACID OXIDASE 1"/>
    <property type="match status" value="1"/>
</dbReference>
<feature type="active site" description="Proton acceptor" evidence="6">
    <location>
        <position position="281"/>
    </location>
</feature>
<dbReference type="Proteomes" id="UP000030021">
    <property type="component" value="Unassembled WGS sequence"/>
</dbReference>
<evidence type="ECO:0000256" key="3">
    <source>
        <dbReference type="ARBA" id="ARBA00022643"/>
    </source>
</evidence>
<feature type="binding site" evidence="7">
    <location>
        <position position="162"/>
    </location>
    <ligand>
        <name>FMN</name>
        <dbReference type="ChEBI" id="CHEBI:58210"/>
    </ligand>
</feature>
<comment type="similarity">
    <text evidence="5">Belongs to the FMN-dependent alpha-hydroxy acid dehydrogenase family.</text>
</comment>
<feature type="binding site" evidence="7">
    <location>
        <position position="257"/>
    </location>
    <ligand>
        <name>FMN</name>
        <dbReference type="ChEBI" id="CHEBI:58210"/>
    </ligand>
</feature>
<organism evidence="9 10">
    <name type="scientific">Roseovarius mucosus DSM 17069</name>
    <dbReference type="NCBI Taxonomy" id="1288298"/>
    <lineage>
        <taxon>Bacteria</taxon>
        <taxon>Pseudomonadati</taxon>
        <taxon>Pseudomonadota</taxon>
        <taxon>Alphaproteobacteria</taxon>
        <taxon>Rhodobacterales</taxon>
        <taxon>Roseobacteraceae</taxon>
        <taxon>Roseovarius</taxon>
    </lineage>
</organism>
<dbReference type="eggNOG" id="COG1304">
    <property type="taxonomic scope" value="Bacteria"/>
</dbReference>
<dbReference type="GO" id="GO:0004460">
    <property type="term" value="F:L-lactate dehydrogenase (cytochrome) activity"/>
    <property type="evidence" value="ECO:0007669"/>
    <property type="project" value="UniProtKB-EC"/>
</dbReference>
<reference evidence="9 10" key="1">
    <citation type="submission" date="2013-01" db="EMBL/GenBank/DDBJ databases">
        <authorList>
            <person name="Fiebig A."/>
            <person name="Goeker M."/>
            <person name="Klenk H.-P.P."/>
        </authorList>
    </citation>
    <scope>NUCLEOTIDE SEQUENCE [LARGE SCALE GENOMIC DNA]</scope>
    <source>
        <strain evidence="9 10">DSM 17069</strain>
    </source>
</reference>
<dbReference type="PATRIC" id="fig|1288298.3.peg.3287"/>
<dbReference type="SUPFAM" id="SSF51395">
    <property type="entry name" value="FMN-linked oxidoreductases"/>
    <property type="match status" value="1"/>
</dbReference>
<evidence type="ECO:0000259" key="8">
    <source>
        <dbReference type="PROSITE" id="PS51349"/>
    </source>
</evidence>
<dbReference type="HOGENOM" id="CLU_020639_0_0_5"/>
<evidence type="ECO:0000256" key="7">
    <source>
        <dbReference type="PIRSR" id="PIRSR000138-2"/>
    </source>
</evidence>
<dbReference type="PIRSF" id="PIRSF000138">
    <property type="entry name" value="Al-hdrx_acd_dh"/>
    <property type="match status" value="1"/>
</dbReference>
<dbReference type="InterPro" id="IPR000262">
    <property type="entry name" value="FMN-dep_DH"/>
</dbReference>
<dbReference type="InterPro" id="IPR013785">
    <property type="entry name" value="Aldolase_TIM"/>
</dbReference>
<feature type="binding site" evidence="7">
    <location>
        <position position="284"/>
    </location>
    <ligand>
        <name>glyoxylate</name>
        <dbReference type="ChEBI" id="CHEBI:36655"/>
    </ligand>
</feature>
<dbReference type="CDD" id="cd02809">
    <property type="entry name" value="alpha_hydroxyacid_oxid_FMN"/>
    <property type="match status" value="1"/>
</dbReference>
<dbReference type="GO" id="GO:0010181">
    <property type="term" value="F:FMN binding"/>
    <property type="evidence" value="ECO:0007669"/>
    <property type="project" value="InterPro"/>
</dbReference>
<feature type="binding site" evidence="7">
    <location>
        <position position="31"/>
    </location>
    <ligand>
        <name>glyoxylate</name>
        <dbReference type="ChEBI" id="CHEBI:36655"/>
    </ligand>
</feature>
<evidence type="ECO:0000256" key="4">
    <source>
        <dbReference type="ARBA" id="ARBA00023002"/>
    </source>
</evidence>
<evidence type="ECO:0000256" key="1">
    <source>
        <dbReference type="ARBA" id="ARBA00001917"/>
    </source>
</evidence>
<dbReference type="PANTHER" id="PTHR10578">
    <property type="entry name" value="S -2-HYDROXY-ACID OXIDASE-RELATED"/>
    <property type="match status" value="1"/>
</dbReference>
<gene>
    <name evidence="9" type="ORF">rosmuc_03281</name>
</gene>
<feature type="binding site" evidence="7">
    <location>
        <position position="136"/>
    </location>
    <ligand>
        <name>glyoxylate</name>
        <dbReference type="ChEBI" id="CHEBI:36655"/>
    </ligand>
</feature>
<dbReference type="InterPro" id="IPR012133">
    <property type="entry name" value="Alpha-hydoxy_acid_DH_FMN"/>
</dbReference>
<feature type="binding site" evidence="7">
    <location>
        <position position="171"/>
    </location>
    <ligand>
        <name>glyoxylate</name>
        <dbReference type="ChEBI" id="CHEBI:36655"/>
    </ligand>
</feature>